<evidence type="ECO:0000256" key="1">
    <source>
        <dbReference type="SAM" id="MobiDB-lite"/>
    </source>
</evidence>
<feature type="compositionally biased region" description="Basic residues" evidence="1">
    <location>
        <begin position="891"/>
        <end position="901"/>
    </location>
</feature>
<feature type="compositionally biased region" description="Low complexity" evidence="1">
    <location>
        <begin position="72"/>
        <end position="83"/>
    </location>
</feature>
<sequence length="951" mass="108234">MSETETLRDGHFHTSGPTYNMERFSPLPIASGLDQSPNRKGVKFSEDVQLSPPKIMSSPRRRYTATKPILKSSSPASSANSSPLRKPKGSGYLPTDLSFWSSGSIVATAPGTERAIAVLIGSCKVLRDPNFKHKFEAYATMNGILRENKINFIKTPLSEYSEYLIQETLEDICHYEAYLTNTTNSELDPFLLRTTIQSIKVSSFILSNPDLSFKLSNTLCSKIMVKCCELLTNQSLGKSLSAALLQLIKEESVDHKVISLNPYFAETLLSSVLNMKYFHSASLLMEKLFIIKCFLIKFKRTMIKNFNSWFPFVFACLTDTSHPTFFKIIQSATNTLRECSAQFQYNRSMNELTNIFLTSPMTSSMQSIQSDTNRSKAKGIDVLVQNLIKLSSMSFMECSTAINIWTQFTLLFNVFTATNSFDLWSFNQLWLSPLAYFEENGPQDPKSLLEVFKCWKIITQYCFFSEKLNSFPSNSSPEKLNKMTLLIGQPLAIFHRKKIEIGSKLSKEIASYQDWVFFTITKASKSTTDPTCKQQLFQNSFVAVLNQVFMGTRSKLDEAGSELAVNYISSFTDCSWAPLLLSLSVSAMLEILQRNITLEEGNVKLLESYLTSALTEMDPSTRIDFNVFYSCWFKLTGGPERMIRSFPLVEVIHYHRTLKLPLKELLRSWYSIERMQVIFLQRLLDYSTRENDLEIISDVVVPILSDGEGIDSGLIEGTINIVTRFNEELFFGTDKRIILKLFKEFARENPLPVKNERLGKLLAAEFVSSNTLPQCLFQLLENGEIDLNQYYNAIDNLTPYNPRVSGYVYQLAMKNLFLVKQLHLSYTQFSQVDITETYVVPDLSKYATVSLDSFPQSSLPDTVKIPQITSKDLVLTDGEDEEEINNSTVSPKRKRIGKHQQSKKIKLDDNSRVQEIMRNLQRTIDEGLEKSQREELIDQLLSTIVMLRNLG</sequence>
<dbReference type="EMBL" id="CP014584">
    <property type="protein sequence ID" value="ANZ73355.1"/>
    <property type="molecule type" value="Genomic_DNA"/>
</dbReference>
<accession>A0A1B2J5U6</accession>
<proteinExistence type="predicted"/>
<feature type="domain" description="Telomere-associated protein Rif1 N-terminal" evidence="2">
    <location>
        <begin position="131"/>
        <end position="461"/>
    </location>
</feature>
<gene>
    <name evidence="3" type="primary">RIF1</name>
    <name evidence="3" type="ORF">ATY40_BA7501383</name>
</gene>
<feature type="region of interest" description="Disordered" evidence="1">
    <location>
        <begin position="1"/>
        <end position="88"/>
    </location>
</feature>
<reference evidence="3 4" key="1">
    <citation type="submission" date="2016-02" db="EMBL/GenBank/DDBJ databases">
        <title>Comparative genomic and transcriptomic foundation for Pichia pastoris.</title>
        <authorList>
            <person name="Love K.R."/>
            <person name="Shah K.A."/>
            <person name="Whittaker C.A."/>
            <person name="Wu J."/>
            <person name="Bartlett M.C."/>
            <person name="Ma D."/>
            <person name="Leeson R.L."/>
            <person name="Priest M."/>
            <person name="Young S.K."/>
            <person name="Love J.C."/>
        </authorList>
    </citation>
    <scope>NUCLEOTIDE SEQUENCE [LARGE SCALE GENOMIC DNA]</scope>
    <source>
        <strain evidence="3 4">ATCC 28485</strain>
    </source>
</reference>
<dbReference type="OrthoDB" id="4070686at2759"/>
<feature type="compositionally biased region" description="Basic and acidic residues" evidence="1">
    <location>
        <begin position="1"/>
        <end position="12"/>
    </location>
</feature>
<dbReference type="Pfam" id="PF12231">
    <property type="entry name" value="Rif1_N"/>
    <property type="match status" value="1"/>
</dbReference>
<evidence type="ECO:0000313" key="4">
    <source>
        <dbReference type="Proteomes" id="UP000094565"/>
    </source>
</evidence>
<dbReference type="AlphaFoldDB" id="A0A1B2J5U6"/>
<keyword evidence="4" id="KW-1185">Reference proteome</keyword>
<dbReference type="Proteomes" id="UP000094565">
    <property type="component" value="Chromosome 1"/>
</dbReference>
<protein>
    <submittedName>
        <fullName evidence="3">BA75_01383T0</fullName>
    </submittedName>
</protein>
<feature type="region of interest" description="Disordered" evidence="1">
    <location>
        <begin position="882"/>
        <end position="901"/>
    </location>
</feature>
<dbReference type="InterPro" id="IPR022031">
    <property type="entry name" value="Rif1_N"/>
</dbReference>
<name>A0A1B2J5U6_PICPA</name>
<organism evidence="3 4">
    <name type="scientific">Komagataella pastoris</name>
    <name type="common">Yeast</name>
    <name type="synonym">Pichia pastoris</name>
    <dbReference type="NCBI Taxonomy" id="4922"/>
    <lineage>
        <taxon>Eukaryota</taxon>
        <taxon>Fungi</taxon>
        <taxon>Dikarya</taxon>
        <taxon>Ascomycota</taxon>
        <taxon>Saccharomycotina</taxon>
        <taxon>Pichiomycetes</taxon>
        <taxon>Pichiales</taxon>
        <taxon>Pichiaceae</taxon>
        <taxon>Komagataella</taxon>
    </lineage>
</organism>
<evidence type="ECO:0000313" key="3">
    <source>
        <dbReference type="EMBL" id="ANZ73355.1"/>
    </source>
</evidence>
<evidence type="ECO:0000259" key="2">
    <source>
        <dbReference type="Pfam" id="PF12231"/>
    </source>
</evidence>